<evidence type="ECO:0000259" key="2">
    <source>
        <dbReference type="Pfam" id="PF03981"/>
    </source>
</evidence>
<organism evidence="3 4">
    <name type="scientific">Coniochaeta ligniaria NRRL 30616</name>
    <dbReference type="NCBI Taxonomy" id="1408157"/>
    <lineage>
        <taxon>Eukaryota</taxon>
        <taxon>Fungi</taxon>
        <taxon>Dikarya</taxon>
        <taxon>Ascomycota</taxon>
        <taxon>Pezizomycotina</taxon>
        <taxon>Sordariomycetes</taxon>
        <taxon>Sordariomycetidae</taxon>
        <taxon>Coniochaetales</taxon>
        <taxon>Coniochaetaceae</taxon>
        <taxon>Coniochaeta</taxon>
    </lineage>
</organism>
<name>A0A1J7J0Z7_9PEZI</name>
<dbReference type="InterPro" id="IPR007129">
    <property type="entry name" value="Ubiqinol_cyt_c_chaperone_CPB3"/>
</dbReference>
<feature type="domain" description="Ubiquinol-cytochrome c chaperone" evidence="2">
    <location>
        <begin position="137"/>
        <end position="272"/>
    </location>
</feature>
<dbReference type="Pfam" id="PF03981">
    <property type="entry name" value="Ubiq_cyt_C_chap"/>
    <property type="match status" value="1"/>
</dbReference>
<dbReference type="Proteomes" id="UP000182658">
    <property type="component" value="Unassembled WGS sequence"/>
</dbReference>
<gene>
    <name evidence="3" type="ORF">CONLIGDRAFT_590786</name>
</gene>
<dbReference type="STRING" id="1408157.A0A1J7J0Z7"/>
<dbReference type="GO" id="GO:0005739">
    <property type="term" value="C:mitochondrion"/>
    <property type="evidence" value="ECO:0007669"/>
    <property type="project" value="TreeGrafter"/>
</dbReference>
<dbReference type="OrthoDB" id="10253878at2759"/>
<comment type="similarity">
    <text evidence="1">Belongs to the CBP3 family.</text>
</comment>
<reference evidence="3 4" key="1">
    <citation type="submission" date="2016-10" db="EMBL/GenBank/DDBJ databases">
        <title>Draft genome sequence of Coniochaeta ligniaria NRRL30616, a lignocellulolytic fungus for bioabatement of inhibitors in plant biomass hydrolysates.</title>
        <authorList>
            <consortium name="DOE Joint Genome Institute"/>
            <person name="Jimenez D.J."/>
            <person name="Hector R.E."/>
            <person name="Riley R."/>
            <person name="Sun H."/>
            <person name="Grigoriev I.V."/>
            <person name="Van Elsas J.D."/>
            <person name="Nichols N.N."/>
        </authorList>
    </citation>
    <scope>NUCLEOTIDE SEQUENCE [LARGE SCALE GENOMIC DNA]</scope>
    <source>
        <strain evidence="3 4">NRRL 30616</strain>
    </source>
</reference>
<evidence type="ECO:0000313" key="4">
    <source>
        <dbReference type="Proteomes" id="UP000182658"/>
    </source>
</evidence>
<evidence type="ECO:0000256" key="1">
    <source>
        <dbReference type="ARBA" id="ARBA00006407"/>
    </source>
</evidence>
<proteinExistence type="inferred from homology"/>
<keyword evidence="4" id="KW-1185">Reference proteome</keyword>
<dbReference type="GO" id="GO:0034551">
    <property type="term" value="P:mitochondrial respiratory chain complex III assembly"/>
    <property type="evidence" value="ECO:0007669"/>
    <property type="project" value="TreeGrafter"/>
</dbReference>
<dbReference type="PANTHER" id="PTHR12184">
    <property type="entry name" value="UBIQUINOL-CYTOCHROME C REDUCTASE COMPLEX ASSEMBLY FACTOR 1 FAMILY MEMBER"/>
    <property type="match status" value="1"/>
</dbReference>
<sequence length="335" mass="37423">MACRACQKPLELLPRLPSLRRGVRDLQEYHNVLAPASISSRRPGRIAPSITSTPARRSLHTSLASRKEAKSVLGRLQGALAGSTNAYLIYGASEKIYKTCSAQAAYSISEQDRKDGKVTLGPDGEDVGIGGGIWHNDFKLLPTFSTWSQVTMLHLYLLIVRMRCLEKDVYQNWQAQLVDHFFHEAEEKMDLLHGMTARSIRQRSLQDLFQQWRGLILAYDEGLVKGDAVLASAVWRNLFKGKEDVDLRHLAAVVSWMRLCLKNLDKMADDALPLYASIVFKLPASAELAVVDRPAAALEKIYSQLDVKVKDPIADDAARELPEALSRPLETFSRP</sequence>
<dbReference type="InParanoid" id="A0A1J7J0Z7"/>
<dbReference type="InterPro" id="IPR021150">
    <property type="entry name" value="Ubiq_cyt_c_chap"/>
</dbReference>
<protein>
    <recommendedName>
        <fullName evidence="2">Ubiquinol-cytochrome c chaperone domain-containing protein</fullName>
    </recommendedName>
</protein>
<accession>A0A1J7J0Z7</accession>
<dbReference type="PANTHER" id="PTHR12184:SF1">
    <property type="entry name" value="UBIQUINOL-CYTOCHROME-C REDUCTASE COMPLEX ASSEMBLY FACTOR 1"/>
    <property type="match status" value="1"/>
</dbReference>
<evidence type="ECO:0000313" key="3">
    <source>
        <dbReference type="EMBL" id="OIW33446.1"/>
    </source>
</evidence>
<dbReference type="EMBL" id="KV875094">
    <property type="protein sequence ID" value="OIW33446.1"/>
    <property type="molecule type" value="Genomic_DNA"/>
</dbReference>
<dbReference type="AlphaFoldDB" id="A0A1J7J0Z7"/>